<dbReference type="EMBL" id="DTBQ01000112">
    <property type="protein sequence ID" value="HGM46918.1"/>
    <property type="molecule type" value="Genomic_DNA"/>
</dbReference>
<gene>
    <name evidence="4" type="ORF">ENU21_04095</name>
</gene>
<sequence>MVEELQRRIIEVYESTIQSVVGVSTIRLVDMLFAQAPVRGWGSGVIVDENLVATNSHVVEGFERVAVSFHDGSASHAEVLAADPQIDIAFLEADTSGHKPAKLGDSGKLKVGQLVIAIGNPFGQVLGGPSLTLGVVSGLGRTLHVEGRIYENLIQTDAAVNPGNSGGPLMNLDGEVVGITTAMIPFAQGIGFAIPINEVKYALEQVKKHGRILRPWIGIYGLDVNPAVAAQLGLPVQRGVLVVRTVPRGPAHAAGVRPGAVILAVNGEPITGVTDLLAALRKAGVGSTVKLRVLYKGSTFNVDVEVEEAP</sequence>
<comment type="caution">
    <text evidence="4">The sequence shown here is derived from an EMBL/GenBank/DDBJ whole genome shotgun (WGS) entry which is preliminary data.</text>
</comment>
<dbReference type="InterPro" id="IPR001940">
    <property type="entry name" value="Peptidase_S1C"/>
</dbReference>
<organism evidence="4">
    <name type="scientific">Thermofilum pendens</name>
    <dbReference type="NCBI Taxonomy" id="2269"/>
    <lineage>
        <taxon>Archaea</taxon>
        <taxon>Thermoproteota</taxon>
        <taxon>Thermoprotei</taxon>
        <taxon>Thermofilales</taxon>
        <taxon>Thermofilaceae</taxon>
        <taxon>Thermofilum</taxon>
    </lineage>
</organism>
<keyword evidence="2" id="KW-0378">Hydrolase</keyword>
<dbReference type="PANTHER" id="PTHR43343:SF3">
    <property type="entry name" value="PROTEASE DO-LIKE 8, CHLOROPLASTIC"/>
    <property type="match status" value="1"/>
</dbReference>
<protein>
    <submittedName>
        <fullName evidence="4">Trypsin-like serine protease</fullName>
    </submittedName>
</protein>
<dbReference type="PRINTS" id="PR00834">
    <property type="entry name" value="PROTEASES2C"/>
</dbReference>
<reference evidence="4" key="1">
    <citation type="journal article" date="2020" name="mSystems">
        <title>Genome- and Community-Level Interaction Insights into Carbon Utilization and Element Cycling Functions of Hydrothermarchaeota in Hydrothermal Sediment.</title>
        <authorList>
            <person name="Zhou Z."/>
            <person name="Liu Y."/>
            <person name="Xu W."/>
            <person name="Pan J."/>
            <person name="Luo Z.H."/>
            <person name="Li M."/>
        </authorList>
    </citation>
    <scope>NUCLEOTIDE SEQUENCE</scope>
    <source>
        <strain evidence="4">SpSt-649</strain>
    </source>
</reference>
<dbReference type="Gene3D" id="2.30.42.10">
    <property type="match status" value="1"/>
</dbReference>
<dbReference type="AlphaFoldDB" id="A0A7C4D552"/>
<dbReference type="CDD" id="cd06779">
    <property type="entry name" value="cpPDZ_Deg_HtrA-like"/>
    <property type="match status" value="1"/>
</dbReference>
<dbReference type="SUPFAM" id="SSF50156">
    <property type="entry name" value="PDZ domain-like"/>
    <property type="match status" value="1"/>
</dbReference>
<dbReference type="InterPro" id="IPR009003">
    <property type="entry name" value="Peptidase_S1_PA"/>
</dbReference>
<evidence type="ECO:0000256" key="1">
    <source>
        <dbReference type="ARBA" id="ARBA00022670"/>
    </source>
</evidence>
<feature type="domain" description="PDZ" evidence="3">
    <location>
        <begin position="221"/>
        <end position="297"/>
    </location>
</feature>
<dbReference type="PROSITE" id="PS50106">
    <property type="entry name" value="PDZ"/>
    <property type="match status" value="1"/>
</dbReference>
<dbReference type="InterPro" id="IPR036034">
    <property type="entry name" value="PDZ_sf"/>
</dbReference>
<keyword evidence="1 4" id="KW-0645">Protease</keyword>
<evidence type="ECO:0000259" key="3">
    <source>
        <dbReference type="PROSITE" id="PS50106"/>
    </source>
</evidence>
<accession>A0A7C4D552</accession>
<dbReference type="InterPro" id="IPR001478">
    <property type="entry name" value="PDZ"/>
</dbReference>
<dbReference type="GO" id="GO:0004252">
    <property type="term" value="F:serine-type endopeptidase activity"/>
    <property type="evidence" value="ECO:0007669"/>
    <property type="project" value="InterPro"/>
</dbReference>
<name>A0A7C4D552_THEPE</name>
<dbReference type="PANTHER" id="PTHR43343">
    <property type="entry name" value="PEPTIDASE S12"/>
    <property type="match status" value="1"/>
</dbReference>
<dbReference type="Pfam" id="PF13365">
    <property type="entry name" value="Trypsin_2"/>
    <property type="match status" value="1"/>
</dbReference>
<dbReference type="SUPFAM" id="SSF50494">
    <property type="entry name" value="Trypsin-like serine proteases"/>
    <property type="match status" value="1"/>
</dbReference>
<evidence type="ECO:0000313" key="4">
    <source>
        <dbReference type="EMBL" id="HGM46918.1"/>
    </source>
</evidence>
<dbReference type="InterPro" id="IPR051201">
    <property type="entry name" value="Chloro_Bact_Ser_Proteases"/>
</dbReference>
<dbReference type="GO" id="GO:0006508">
    <property type="term" value="P:proteolysis"/>
    <property type="evidence" value="ECO:0007669"/>
    <property type="project" value="UniProtKB-KW"/>
</dbReference>
<dbReference type="SMART" id="SM00228">
    <property type="entry name" value="PDZ"/>
    <property type="match status" value="1"/>
</dbReference>
<proteinExistence type="predicted"/>
<dbReference type="Pfam" id="PF13180">
    <property type="entry name" value="PDZ_2"/>
    <property type="match status" value="1"/>
</dbReference>
<evidence type="ECO:0000256" key="2">
    <source>
        <dbReference type="ARBA" id="ARBA00022801"/>
    </source>
</evidence>
<dbReference type="Gene3D" id="2.40.10.120">
    <property type="match status" value="1"/>
</dbReference>